<reference evidence="8 9" key="1">
    <citation type="journal article" date="2020" name="Cell">
        <title>Large-Scale Comparative Analyses of Tick Genomes Elucidate Their Genetic Diversity and Vector Capacities.</title>
        <authorList>
            <consortium name="Tick Genome and Microbiome Consortium (TIGMIC)"/>
            <person name="Jia N."/>
            <person name="Wang J."/>
            <person name="Shi W."/>
            <person name="Du L."/>
            <person name="Sun Y."/>
            <person name="Zhan W."/>
            <person name="Jiang J.F."/>
            <person name="Wang Q."/>
            <person name="Zhang B."/>
            <person name="Ji P."/>
            <person name="Bell-Sakyi L."/>
            <person name="Cui X.M."/>
            <person name="Yuan T.T."/>
            <person name="Jiang B.G."/>
            <person name="Yang W.F."/>
            <person name="Lam T.T."/>
            <person name="Chang Q.C."/>
            <person name="Ding S.J."/>
            <person name="Wang X.J."/>
            <person name="Zhu J.G."/>
            <person name="Ruan X.D."/>
            <person name="Zhao L."/>
            <person name="Wei J.T."/>
            <person name="Ye R.Z."/>
            <person name="Que T.C."/>
            <person name="Du C.H."/>
            <person name="Zhou Y.H."/>
            <person name="Cheng J.X."/>
            <person name="Dai P.F."/>
            <person name="Guo W.B."/>
            <person name="Han X.H."/>
            <person name="Huang E.J."/>
            <person name="Li L.F."/>
            <person name="Wei W."/>
            <person name="Gao Y.C."/>
            <person name="Liu J.Z."/>
            <person name="Shao H.Z."/>
            <person name="Wang X."/>
            <person name="Wang C.C."/>
            <person name="Yang T.C."/>
            <person name="Huo Q.B."/>
            <person name="Li W."/>
            <person name="Chen H.Y."/>
            <person name="Chen S.E."/>
            <person name="Zhou L.G."/>
            <person name="Ni X.B."/>
            <person name="Tian J.H."/>
            <person name="Sheng Y."/>
            <person name="Liu T."/>
            <person name="Pan Y.S."/>
            <person name="Xia L.Y."/>
            <person name="Li J."/>
            <person name="Zhao F."/>
            <person name="Cao W.C."/>
        </authorList>
    </citation>
    <scope>NUCLEOTIDE SEQUENCE [LARGE SCALE GENOMIC DNA]</scope>
    <source>
        <strain evidence="8">HaeL-2018</strain>
    </source>
</reference>
<protein>
    <recommendedName>
        <fullName evidence="7">Protein kinase domain-containing protein</fullName>
    </recommendedName>
</protein>
<dbReference type="Proteomes" id="UP000821853">
    <property type="component" value="Chromosome 1"/>
</dbReference>
<dbReference type="Gene3D" id="3.30.200.20">
    <property type="entry name" value="Phosphorylase Kinase, domain 1"/>
    <property type="match status" value="1"/>
</dbReference>
<dbReference type="GO" id="GO:0007052">
    <property type="term" value="P:mitotic spindle organization"/>
    <property type="evidence" value="ECO:0007669"/>
    <property type="project" value="TreeGrafter"/>
</dbReference>
<dbReference type="GO" id="GO:0005737">
    <property type="term" value="C:cytoplasm"/>
    <property type="evidence" value="ECO:0007669"/>
    <property type="project" value="TreeGrafter"/>
</dbReference>
<organism evidence="8 9">
    <name type="scientific">Haemaphysalis longicornis</name>
    <name type="common">Bush tick</name>
    <dbReference type="NCBI Taxonomy" id="44386"/>
    <lineage>
        <taxon>Eukaryota</taxon>
        <taxon>Metazoa</taxon>
        <taxon>Ecdysozoa</taxon>
        <taxon>Arthropoda</taxon>
        <taxon>Chelicerata</taxon>
        <taxon>Arachnida</taxon>
        <taxon>Acari</taxon>
        <taxon>Parasitiformes</taxon>
        <taxon>Ixodida</taxon>
        <taxon>Ixodoidea</taxon>
        <taxon>Ixodidae</taxon>
        <taxon>Haemaphysalinae</taxon>
        <taxon>Haemaphysalis</taxon>
    </lineage>
</organism>
<keyword evidence="6" id="KW-0067">ATP-binding</keyword>
<dbReference type="GO" id="GO:0005634">
    <property type="term" value="C:nucleus"/>
    <property type="evidence" value="ECO:0007669"/>
    <property type="project" value="TreeGrafter"/>
</dbReference>
<dbReference type="InterPro" id="IPR008271">
    <property type="entry name" value="Ser/Thr_kinase_AS"/>
</dbReference>
<proteinExistence type="predicted"/>
<dbReference type="VEuPathDB" id="VectorBase:HLOH_050859"/>
<evidence type="ECO:0000256" key="3">
    <source>
        <dbReference type="ARBA" id="ARBA00022737"/>
    </source>
</evidence>
<feature type="domain" description="Protein kinase" evidence="7">
    <location>
        <begin position="16"/>
        <end position="218"/>
    </location>
</feature>
<name>A0A9J6FGE6_HAELO</name>
<accession>A0A9J6FGE6</accession>
<dbReference type="EMBL" id="JABSTR010000001">
    <property type="protein sequence ID" value="KAH9361489.1"/>
    <property type="molecule type" value="Genomic_DNA"/>
</dbReference>
<gene>
    <name evidence="8" type="ORF">HPB48_013199</name>
</gene>
<keyword evidence="4" id="KW-0547">Nucleotide-binding</keyword>
<comment type="caution">
    <text evidence="8">The sequence shown here is derived from an EMBL/GenBank/DDBJ whole genome shotgun (WGS) entry which is preliminary data.</text>
</comment>
<evidence type="ECO:0000313" key="8">
    <source>
        <dbReference type="EMBL" id="KAH9361489.1"/>
    </source>
</evidence>
<dbReference type="AlphaFoldDB" id="A0A9J6FGE6"/>
<sequence length="218" mass="24406">MWLAGSVADKPVALAIVYWWTGEGGGFAYCYEMKDKQTNKVYAGKVVSKAALVKSHQKQKIAQEIQIHRSLENKHVVGFHSYFEDDSNVYIILELCSGGQRVIHRDLKLGNLLLNERMELKIGDFGFATRIEFEGERKMTLCGTPNYIAPEILSKKGHSFEVDVWSVGCILFTLLVGNPPFETPTLKETLVRIKTNKYHVPSDMSSPARSPHPAHAAA</sequence>
<evidence type="ECO:0000256" key="5">
    <source>
        <dbReference type="ARBA" id="ARBA00022777"/>
    </source>
</evidence>
<dbReference type="GO" id="GO:0005524">
    <property type="term" value="F:ATP binding"/>
    <property type="evidence" value="ECO:0007669"/>
    <property type="project" value="UniProtKB-KW"/>
</dbReference>
<evidence type="ECO:0000256" key="1">
    <source>
        <dbReference type="ARBA" id="ARBA00022527"/>
    </source>
</evidence>
<keyword evidence="9" id="KW-1185">Reference proteome</keyword>
<dbReference type="SMART" id="SM00220">
    <property type="entry name" value="S_TKc"/>
    <property type="match status" value="1"/>
</dbReference>
<evidence type="ECO:0000256" key="2">
    <source>
        <dbReference type="ARBA" id="ARBA00022679"/>
    </source>
</evidence>
<dbReference type="GO" id="GO:0004674">
    <property type="term" value="F:protein serine/threonine kinase activity"/>
    <property type="evidence" value="ECO:0007669"/>
    <property type="project" value="UniProtKB-KW"/>
</dbReference>
<evidence type="ECO:0000256" key="6">
    <source>
        <dbReference type="ARBA" id="ARBA00022840"/>
    </source>
</evidence>
<dbReference type="InterPro" id="IPR011009">
    <property type="entry name" value="Kinase-like_dom_sf"/>
</dbReference>
<dbReference type="OrthoDB" id="408964at2759"/>
<dbReference type="PROSITE" id="PS50011">
    <property type="entry name" value="PROTEIN_KINASE_DOM"/>
    <property type="match status" value="1"/>
</dbReference>
<evidence type="ECO:0000256" key="4">
    <source>
        <dbReference type="ARBA" id="ARBA00022741"/>
    </source>
</evidence>
<keyword evidence="1" id="KW-0723">Serine/threonine-protein kinase</keyword>
<dbReference type="PANTHER" id="PTHR24345">
    <property type="entry name" value="SERINE/THREONINE-PROTEIN KINASE PLK"/>
    <property type="match status" value="1"/>
</dbReference>
<evidence type="ECO:0000313" key="9">
    <source>
        <dbReference type="Proteomes" id="UP000821853"/>
    </source>
</evidence>
<dbReference type="OMA" id="HELECMC"/>
<dbReference type="Pfam" id="PF00069">
    <property type="entry name" value="Pkinase"/>
    <property type="match status" value="1"/>
</dbReference>
<dbReference type="PROSITE" id="PS00108">
    <property type="entry name" value="PROTEIN_KINASE_ST"/>
    <property type="match status" value="1"/>
</dbReference>
<keyword evidence="3" id="KW-0677">Repeat</keyword>
<dbReference type="GO" id="GO:0000922">
    <property type="term" value="C:spindle pole"/>
    <property type="evidence" value="ECO:0007669"/>
    <property type="project" value="TreeGrafter"/>
</dbReference>
<dbReference type="InterPro" id="IPR000719">
    <property type="entry name" value="Prot_kinase_dom"/>
</dbReference>
<keyword evidence="2" id="KW-0808">Transferase</keyword>
<dbReference type="FunFam" id="3.30.200.20:FF:000091">
    <property type="entry name" value="Serine/threonine-protein kinase PLK"/>
    <property type="match status" value="1"/>
</dbReference>
<dbReference type="SUPFAM" id="SSF56112">
    <property type="entry name" value="Protein kinase-like (PK-like)"/>
    <property type="match status" value="1"/>
</dbReference>
<dbReference type="Gene3D" id="1.10.510.10">
    <property type="entry name" value="Transferase(Phosphotransferase) domain 1"/>
    <property type="match status" value="1"/>
</dbReference>
<dbReference type="GO" id="GO:0000776">
    <property type="term" value="C:kinetochore"/>
    <property type="evidence" value="ECO:0007669"/>
    <property type="project" value="TreeGrafter"/>
</dbReference>
<keyword evidence="5" id="KW-0418">Kinase</keyword>
<evidence type="ECO:0000259" key="7">
    <source>
        <dbReference type="PROSITE" id="PS50011"/>
    </source>
</evidence>
<dbReference type="PANTHER" id="PTHR24345:SF0">
    <property type="entry name" value="CELL CYCLE SERINE_THREONINE-PROTEIN KINASE CDC5_MSD2"/>
    <property type="match status" value="1"/>
</dbReference>